<evidence type="ECO:0000313" key="17">
    <source>
        <dbReference type="Proteomes" id="UP000075880"/>
    </source>
</evidence>
<evidence type="ECO:0000256" key="5">
    <source>
        <dbReference type="ARBA" id="ARBA00022763"/>
    </source>
</evidence>
<dbReference type="GO" id="GO:0031297">
    <property type="term" value="P:replication fork processing"/>
    <property type="evidence" value="ECO:0007669"/>
    <property type="project" value="TreeGrafter"/>
</dbReference>
<sequence length="1821" mass="198964">MPEEYYDEDGFRLSFESDTDPEEKQYFMRLFPNVSKVAERKIHCTSCQTHIGTAPMSVAIIRMHPVLRVTHCRSCHAFYNSGEFDKGEDGSELYCRWCGQGGEVYCCSNCPYVFCKSCILKNLSRSCVQDIARNENWNCFGCAPKIMWHLRAQHWALMNFIEKQKKDIKMQHDPASIDLLLKQDLTSCCPGKGSSRVKSSLTPSASGSKKPSKRTEGQDNADNVPLSKIRNMGSGVDSSSKKDKSLKPMVIIPPIPPSLLGKEKDSSSSPTPSSKPQKKQKHKNPSTPVDSQEPAQAPPAKKSKKGNNEVVCTPDIMSIFNQMDETRTVPASTSQPSNVSPGVFTIGAPHNMPDNLKAGPPTLTPVSSLQTPGLVSAGTPKPKAILHKSIPRNLLVRLGPVESTSSAALAHANQVAELSSQTVRVPPAGASRQLPNPPVYTTFNGYRIDLHSAAQQGTFRLPNGKLIQVRKATTDSPASTVGSPEMVPGVAFGLPDAAPPVANRTSLTHNPQANMPGFVVRPAAPQVYTPLLHQQPPSSTMFPTVQPTLSYLPQQTHQLQQHQQQQQMQHQLQQQSLQHVQPQSMQQQQQQLQPQQQQQPQPQSQQLQQQQQQLTQRQQLQQQILQRQRNRPSQRTKAQKQAQRQQPYQAIVPNQQRSLPVSGIPSTGVPIAPRPNEQQMVQQTAHPSTASSPIQQPILQMLRGLVNAPHPNNSLGSHRKDFEEKLLGCVEACNHIIIKIHTLTQSNSFKAIRNTRDLKELFIHLSYLITYGIGRFNTLHERCVEDVKKMGFTKPSDFVMMGEKINNRNPDDSEDDDDCEIVEENTTVIQVDSDDEAGAGGGRAGPSTSNATVRANPPHASPMPSNTENIVPNATFSGRQSLPNDSTVSSELNETVEERIADSTLQSPEACSSKEPVAGSSQNASPETLQASTSAAENLDKSNKESMESSLAKDTLELSAPSQQETSEPMEVLESIGEKLSNSDQTSTEASLEKETEEGAKQTDITESVELLSDSDEEKQTKSNEVSSDVALEKETAGILKQMEITEPMESLESVGGNMEKAISEPAKEKEVTKKVVSLESEGKDQTKSDQTQLKETIQSTKENTVTEPMEPLESEGEIHAKSDDTLTETSLEKGTLEPTKETAVTEPMKSLESEGEIHSKSVKAPLEKDTNEPRKESEITREPSNSEGESQTKSDHTPMEASLEKETVEPADESEVTEPMESLESEGGIQTSLEKETIEPEGEKEVTEPNESLESKGENQTKSEETPTTEAGVEKETIEPAKAHEITDVMDSSASQEEIHAELDETVMEACSEKGTDTTSCVSNEKTENEASISKEEPPNNSDVVVLDSVSREETILADGSGALQGESMEPMEVSESQGEDPDDFNESFLEDGMEKHPTDDATKISAAELMEVSTSDREHLDNVVANACLDKRVNEDSNASTLGSWESVENLVDDIRGEHVEKCESQTANASERCTKTDESVQPADVISQEKGAEKIIDLKDTILETANEKDVKEDVKTRESSNATFSSSKLNETENSNEEAVEDNSSVSKKLQDSKLDTDNIFHGGSVSLFEDESNDTDLAVVLDDSAKQSSILLDECSNTGDKQEGSSERNANISEEEEFPEKENESDPAKDATVDEVELLSKGGGSVSGVINLMEVPVNTDFNKEGCSELDFFDGESKIPERDSQQTAMEGPDDTFEHSCSESSTVPKDSLHDILLDDLSSISSSSNDADEYTDAVTETAKGSAMQNVDRPVDDGKEIDAEAGQTTSSVVTDDKTGSSSQAQEFSSNTLERPTEEPATIATDRALASRTSFDPQREP</sequence>
<dbReference type="CDD" id="cd11726">
    <property type="entry name" value="ADDz_ATRX"/>
    <property type="match status" value="1"/>
</dbReference>
<feature type="compositionally biased region" description="Basic and acidic residues" evidence="14">
    <location>
        <begin position="1191"/>
        <end position="1209"/>
    </location>
</feature>
<evidence type="ECO:0000313" key="16">
    <source>
        <dbReference type="EnsemblMetazoa" id="ENSAATROPP015582"/>
    </source>
</evidence>
<dbReference type="InterPro" id="IPR013083">
    <property type="entry name" value="Znf_RING/FYVE/PHD"/>
</dbReference>
<evidence type="ECO:0000256" key="11">
    <source>
        <dbReference type="ARBA" id="ARBA00023204"/>
    </source>
</evidence>
<dbReference type="Proteomes" id="UP000075880">
    <property type="component" value="Unassembled WGS sequence"/>
</dbReference>
<keyword evidence="7" id="KW-0378">Hydrolase</keyword>
<evidence type="ECO:0000256" key="9">
    <source>
        <dbReference type="ARBA" id="ARBA00022840"/>
    </source>
</evidence>
<feature type="region of interest" description="Disordered" evidence="14">
    <location>
        <begin position="1678"/>
        <end position="1821"/>
    </location>
</feature>
<feature type="compositionally biased region" description="Basic and acidic residues" evidence="14">
    <location>
        <begin position="1754"/>
        <end position="1763"/>
    </location>
</feature>
<dbReference type="GO" id="GO:0005721">
    <property type="term" value="C:pericentric heterochromatin"/>
    <property type="evidence" value="ECO:0007669"/>
    <property type="project" value="TreeGrafter"/>
</dbReference>
<dbReference type="PANTHER" id="PTHR46357:SF1">
    <property type="entry name" value="TRANSCRIPTIONAL REGULATOR ATRX"/>
    <property type="match status" value="1"/>
</dbReference>
<dbReference type="Gene3D" id="3.30.40.10">
    <property type="entry name" value="Zinc/RING finger domain, C3HC4 (zinc finger)"/>
    <property type="match status" value="1"/>
</dbReference>
<feature type="region of interest" description="Disordered" evidence="14">
    <location>
        <begin position="554"/>
        <end position="680"/>
    </location>
</feature>
<feature type="compositionally biased region" description="Polar residues" evidence="14">
    <location>
        <begin position="1523"/>
        <end position="1537"/>
    </location>
</feature>
<organism evidence="16 17">
    <name type="scientific">Anopheles atroparvus</name>
    <name type="common">European mosquito</name>
    <dbReference type="NCBI Taxonomy" id="41427"/>
    <lineage>
        <taxon>Eukaryota</taxon>
        <taxon>Metazoa</taxon>
        <taxon>Ecdysozoa</taxon>
        <taxon>Arthropoda</taxon>
        <taxon>Hexapoda</taxon>
        <taxon>Insecta</taxon>
        <taxon>Pterygota</taxon>
        <taxon>Neoptera</taxon>
        <taxon>Endopterygota</taxon>
        <taxon>Diptera</taxon>
        <taxon>Nematocera</taxon>
        <taxon>Culicoidea</taxon>
        <taxon>Culicidae</taxon>
        <taxon>Anophelinae</taxon>
        <taxon>Anopheles</taxon>
    </lineage>
</organism>
<keyword evidence="3" id="KW-0479">Metal-binding</keyword>
<evidence type="ECO:0000256" key="12">
    <source>
        <dbReference type="ARBA" id="ARBA00023242"/>
    </source>
</evidence>
<comment type="similarity">
    <text evidence="2">Belongs to the SNF2/RAD54 helicase family.</text>
</comment>
<feature type="compositionally biased region" description="Basic and acidic residues" evidence="14">
    <location>
        <begin position="1553"/>
        <end position="1563"/>
    </location>
</feature>
<dbReference type="GO" id="GO:0003678">
    <property type="term" value="F:DNA helicase activity"/>
    <property type="evidence" value="ECO:0007669"/>
    <property type="project" value="UniProtKB-EC"/>
</dbReference>
<feature type="compositionally biased region" description="Basic and acidic residues" evidence="14">
    <location>
        <begin position="1150"/>
        <end position="1182"/>
    </location>
</feature>
<dbReference type="SUPFAM" id="SSF57903">
    <property type="entry name" value="FYVE/PHD zinc finger"/>
    <property type="match status" value="1"/>
</dbReference>
<evidence type="ECO:0000256" key="10">
    <source>
        <dbReference type="ARBA" id="ARBA00023125"/>
    </source>
</evidence>
<dbReference type="GO" id="GO:0006338">
    <property type="term" value="P:chromatin remodeling"/>
    <property type="evidence" value="ECO:0007669"/>
    <property type="project" value="TreeGrafter"/>
</dbReference>
<feature type="compositionally biased region" description="Basic and acidic residues" evidence="14">
    <location>
        <begin position="1625"/>
        <end position="1636"/>
    </location>
</feature>
<feature type="compositionally biased region" description="Low complexity" evidence="14">
    <location>
        <begin position="1721"/>
        <end position="1730"/>
    </location>
</feature>
<dbReference type="InterPro" id="IPR011011">
    <property type="entry name" value="Znf_FYVE_PHD"/>
</dbReference>
<feature type="compositionally biased region" description="Polar residues" evidence="14">
    <location>
        <begin position="980"/>
        <end position="990"/>
    </location>
</feature>
<dbReference type="GO" id="GO:0005524">
    <property type="term" value="F:ATP binding"/>
    <property type="evidence" value="ECO:0007669"/>
    <property type="project" value="UniProtKB-KW"/>
</dbReference>
<evidence type="ECO:0000256" key="7">
    <source>
        <dbReference type="ARBA" id="ARBA00022801"/>
    </source>
</evidence>
<feature type="compositionally biased region" description="Basic and acidic residues" evidence="14">
    <location>
        <begin position="991"/>
        <end position="1001"/>
    </location>
</feature>
<feature type="region of interest" description="Disordered" evidence="14">
    <location>
        <begin position="826"/>
        <end position="1301"/>
    </location>
</feature>
<evidence type="ECO:0000256" key="6">
    <source>
        <dbReference type="ARBA" id="ARBA00022771"/>
    </source>
</evidence>
<dbReference type="GO" id="GO:0010468">
    <property type="term" value="P:regulation of gene expression"/>
    <property type="evidence" value="ECO:0007669"/>
    <property type="project" value="UniProtKB-ARBA"/>
</dbReference>
<feature type="compositionally biased region" description="Basic and acidic residues" evidence="14">
    <location>
        <begin position="1234"/>
        <end position="1266"/>
    </location>
</feature>
<evidence type="ECO:0000256" key="13">
    <source>
        <dbReference type="ARBA" id="ARBA00047995"/>
    </source>
</evidence>
<feature type="compositionally biased region" description="Polar residues" evidence="14">
    <location>
        <begin position="919"/>
        <end position="936"/>
    </location>
</feature>
<feature type="compositionally biased region" description="Acidic residues" evidence="14">
    <location>
        <begin position="1210"/>
        <end position="1225"/>
    </location>
</feature>
<reference evidence="16" key="1">
    <citation type="submission" date="2024-04" db="UniProtKB">
        <authorList>
            <consortium name="EnsemblMetazoa"/>
        </authorList>
    </citation>
    <scope>IDENTIFICATION</scope>
    <source>
        <strain evidence="16">EBRO</strain>
    </source>
</reference>
<feature type="region of interest" description="Disordered" evidence="14">
    <location>
        <begin position="191"/>
        <end position="309"/>
    </location>
</feature>
<keyword evidence="4" id="KW-0547">Nucleotide-binding</keyword>
<dbReference type="InterPro" id="IPR025766">
    <property type="entry name" value="ADD"/>
</dbReference>
<feature type="compositionally biased region" description="Low complexity" evidence="14">
    <location>
        <begin position="554"/>
        <end position="627"/>
    </location>
</feature>
<keyword evidence="9" id="KW-0067">ATP-binding</keyword>
<feature type="region of interest" description="Disordered" evidence="14">
    <location>
        <begin position="1466"/>
        <end position="1489"/>
    </location>
</feature>
<proteinExistence type="inferred from homology"/>
<dbReference type="PANTHER" id="PTHR46357">
    <property type="entry name" value="TRANSCRIPTIONAL REGULATOR ATRX"/>
    <property type="match status" value="1"/>
</dbReference>
<keyword evidence="10" id="KW-0238">DNA-binding</keyword>
<evidence type="ECO:0000256" key="14">
    <source>
        <dbReference type="SAM" id="MobiDB-lite"/>
    </source>
</evidence>
<comment type="subcellular location">
    <subcellularLocation>
        <location evidence="1">Nucleus</location>
    </subcellularLocation>
</comment>
<keyword evidence="17" id="KW-1185">Reference proteome</keyword>
<name>A0AAG5DW48_ANOAO</name>
<feature type="compositionally biased region" description="Polar residues" evidence="14">
    <location>
        <begin position="1811"/>
        <end position="1821"/>
    </location>
</feature>
<feature type="compositionally biased region" description="Polar residues" evidence="14">
    <location>
        <begin position="863"/>
        <end position="893"/>
    </location>
</feature>
<dbReference type="EnsemblMetazoa" id="ENSAATROPT017628">
    <property type="protein sequence ID" value="ENSAATROPP015582"/>
    <property type="gene ID" value="ENSAATROPG014401"/>
</dbReference>
<feature type="compositionally biased region" description="Acidic residues" evidence="14">
    <location>
        <begin position="1379"/>
        <end position="1393"/>
    </location>
</feature>
<evidence type="ECO:0000256" key="2">
    <source>
        <dbReference type="ARBA" id="ARBA00007025"/>
    </source>
</evidence>
<feature type="compositionally biased region" description="Basic residues" evidence="14">
    <location>
        <begin position="628"/>
        <end position="638"/>
    </location>
</feature>
<dbReference type="PROSITE" id="PS51533">
    <property type="entry name" value="ADD"/>
    <property type="match status" value="1"/>
</dbReference>
<dbReference type="GO" id="GO:0008270">
    <property type="term" value="F:zinc ion binding"/>
    <property type="evidence" value="ECO:0007669"/>
    <property type="project" value="UniProtKB-KW"/>
</dbReference>
<feature type="region of interest" description="Disordered" evidence="14">
    <location>
        <begin position="1313"/>
        <end position="1402"/>
    </location>
</feature>
<keyword evidence="11" id="KW-0234">DNA repair</keyword>
<evidence type="ECO:0000256" key="1">
    <source>
        <dbReference type="ARBA" id="ARBA00004123"/>
    </source>
</evidence>
<feature type="compositionally biased region" description="Basic and acidic residues" evidence="14">
    <location>
        <begin position="1117"/>
        <end position="1141"/>
    </location>
</feature>
<keyword evidence="5" id="KW-0227">DNA damage</keyword>
<feature type="region of interest" description="Disordered" evidence="14">
    <location>
        <begin position="1510"/>
        <end position="1578"/>
    </location>
</feature>
<feature type="compositionally biased region" description="Polar residues" evidence="14">
    <location>
        <begin position="1089"/>
        <end position="1107"/>
    </location>
</feature>
<feature type="compositionally biased region" description="Basic and acidic residues" evidence="14">
    <location>
        <begin position="1326"/>
        <end position="1339"/>
    </location>
</feature>
<dbReference type="GO" id="GO:0031490">
    <property type="term" value="F:chromatin DNA binding"/>
    <property type="evidence" value="ECO:0007669"/>
    <property type="project" value="TreeGrafter"/>
</dbReference>
<protein>
    <recommendedName>
        <fullName evidence="15">PHD-type domain-containing protein</fullName>
    </recommendedName>
</protein>
<dbReference type="GO" id="GO:0005634">
    <property type="term" value="C:nucleus"/>
    <property type="evidence" value="ECO:0007669"/>
    <property type="project" value="UniProtKB-SubCell"/>
</dbReference>
<dbReference type="InterPro" id="IPR052131">
    <property type="entry name" value="ATRX_domain-containing"/>
</dbReference>
<accession>A0AAG5DW48</accession>
<dbReference type="GO" id="GO:0016787">
    <property type="term" value="F:hydrolase activity"/>
    <property type="evidence" value="ECO:0007669"/>
    <property type="project" value="UniProtKB-KW"/>
</dbReference>
<feature type="compositionally biased region" description="Polar residues" evidence="14">
    <location>
        <begin position="196"/>
        <end position="209"/>
    </location>
</feature>
<feature type="compositionally biased region" description="Basic and acidic residues" evidence="14">
    <location>
        <begin position="938"/>
        <end position="947"/>
    </location>
</feature>
<feature type="compositionally biased region" description="Basic and acidic residues" evidence="14">
    <location>
        <begin position="1679"/>
        <end position="1688"/>
    </location>
</feature>
<keyword evidence="12" id="KW-0539">Nucleus</keyword>
<comment type="catalytic activity">
    <reaction evidence="13">
        <text>ATP + H2O = ADP + phosphate + H(+)</text>
        <dbReference type="Rhea" id="RHEA:13065"/>
        <dbReference type="ChEBI" id="CHEBI:15377"/>
        <dbReference type="ChEBI" id="CHEBI:15378"/>
        <dbReference type="ChEBI" id="CHEBI:30616"/>
        <dbReference type="ChEBI" id="CHEBI:43474"/>
        <dbReference type="ChEBI" id="CHEBI:456216"/>
        <dbReference type="EC" id="3.6.4.12"/>
    </reaction>
</comment>
<dbReference type="InterPro" id="IPR041430">
    <property type="entry name" value="ADD_ATRX"/>
</dbReference>
<evidence type="ECO:0000256" key="4">
    <source>
        <dbReference type="ARBA" id="ARBA00022741"/>
    </source>
</evidence>
<keyword evidence="8" id="KW-0862">Zinc</keyword>
<feature type="domain" description="PHD-type" evidence="15">
    <location>
        <begin position="32"/>
        <end position="170"/>
    </location>
</feature>
<feature type="compositionally biased region" description="Basic and acidic residues" evidence="14">
    <location>
        <begin position="1062"/>
        <end position="1074"/>
    </location>
</feature>
<dbReference type="Pfam" id="PF17981">
    <property type="entry name" value="ADD_ATRX"/>
    <property type="match status" value="1"/>
</dbReference>
<dbReference type="GO" id="GO:0006281">
    <property type="term" value="P:DNA repair"/>
    <property type="evidence" value="ECO:0007669"/>
    <property type="project" value="UniProtKB-KW"/>
</dbReference>
<keyword evidence="6" id="KW-0863">Zinc-finger</keyword>
<feature type="region of interest" description="Disordered" evidence="14">
    <location>
        <begin position="1597"/>
        <end position="1636"/>
    </location>
</feature>
<evidence type="ECO:0000259" key="15">
    <source>
        <dbReference type="PROSITE" id="PS51533"/>
    </source>
</evidence>
<evidence type="ECO:0000256" key="8">
    <source>
        <dbReference type="ARBA" id="ARBA00022833"/>
    </source>
</evidence>
<feature type="compositionally biased region" description="Basic and acidic residues" evidence="14">
    <location>
        <begin position="1510"/>
        <end position="1522"/>
    </location>
</feature>
<feature type="compositionally biased region" description="Polar residues" evidence="14">
    <location>
        <begin position="1767"/>
        <end position="1794"/>
    </location>
</feature>
<evidence type="ECO:0000256" key="3">
    <source>
        <dbReference type="ARBA" id="ARBA00022723"/>
    </source>
</evidence>
<feature type="compositionally biased region" description="Basic and acidic residues" evidence="14">
    <location>
        <begin position="1273"/>
        <end position="1288"/>
    </location>
</feature>